<feature type="repeat" description="Solcar" evidence="9">
    <location>
        <begin position="4"/>
        <end position="89"/>
    </location>
</feature>
<keyword evidence="4 9" id="KW-0812">Transmembrane</keyword>
<keyword evidence="5" id="KW-0677">Repeat</keyword>
<dbReference type="WormBase" id="SRAE_2000106600">
    <property type="protein sequence ID" value="SRP03142"/>
    <property type="gene ID" value="WBGene00261267"/>
</dbReference>
<dbReference type="GO" id="GO:1990575">
    <property type="term" value="P:mitochondrial L-ornithine transmembrane transport"/>
    <property type="evidence" value="ECO:0007669"/>
    <property type="project" value="TreeGrafter"/>
</dbReference>
<dbReference type="GO" id="GO:0031966">
    <property type="term" value="C:mitochondrial membrane"/>
    <property type="evidence" value="ECO:0007669"/>
    <property type="project" value="UniProtKB-SubCell"/>
</dbReference>
<reference evidence="12 13" key="1">
    <citation type="submission" date="2014-09" db="EMBL/GenBank/DDBJ databases">
        <authorList>
            <person name="Martin A.A."/>
        </authorList>
    </citation>
    <scope>NUCLEOTIDE SEQUENCE</scope>
    <source>
        <strain evidence="13">ED321</strain>
        <strain evidence="12">ED321 Heterogonic</strain>
    </source>
</reference>
<organism evidence="12">
    <name type="scientific">Strongyloides ratti</name>
    <name type="common">Parasitic roundworm</name>
    <dbReference type="NCBI Taxonomy" id="34506"/>
    <lineage>
        <taxon>Eukaryota</taxon>
        <taxon>Metazoa</taxon>
        <taxon>Ecdysozoa</taxon>
        <taxon>Nematoda</taxon>
        <taxon>Chromadorea</taxon>
        <taxon>Rhabditida</taxon>
        <taxon>Tylenchina</taxon>
        <taxon>Panagrolaimomorpha</taxon>
        <taxon>Strongyloidoidea</taxon>
        <taxon>Strongyloididae</taxon>
        <taxon>Strongyloides</taxon>
    </lineage>
</organism>
<sequence>MDTKTLYINSISGSFAAVNASIVGLPFDTIKTRLQASEKGKFKGPVDCFKKTFINEGFRGLFRGFIPIVLTCGPTYGLYYVINQYSLNFLTPNKLEINNLPIWKEVTCGGIAGAAICGILTPGERIKCYIQVKTKKISVIKAIKDIISTDGIHSLYRGFGATLIREIPMGAAYFSSYNIIRNNITQPNENLPLWKILVVGSIAGICGWTAALPGDVVKTKIQSSIGSNRKIKIFEVAKELFKTKGIKGFFIGYVPIVLRSIPVNAVYFASCESMKSLMVDRS</sequence>
<comment type="similarity">
    <text evidence="2 10">Belongs to the mitochondrial carrier (TC 2.A.29) family.</text>
</comment>
<dbReference type="OMA" id="YANEIEC"/>
<keyword evidence="3 10" id="KW-0813">Transport</keyword>
<evidence type="ECO:0000256" key="7">
    <source>
        <dbReference type="ARBA" id="ARBA00023128"/>
    </source>
</evidence>
<dbReference type="SUPFAM" id="SSF103506">
    <property type="entry name" value="Mitochondrial carrier"/>
    <property type="match status" value="1"/>
</dbReference>
<feature type="transmembrane region" description="Helical" evidence="11">
    <location>
        <begin position="60"/>
        <end position="82"/>
    </location>
</feature>
<dbReference type="Pfam" id="PF00153">
    <property type="entry name" value="Mito_carr"/>
    <property type="match status" value="3"/>
</dbReference>
<dbReference type="Proteomes" id="UP000035682">
    <property type="component" value="Unplaced"/>
</dbReference>
<dbReference type="STRING" id="34506.A0A090L9H2"/>
<feature type="transmembrane region" description="Helical" evidence="11">
    <location>
        <begin position="102"/>
        <end position="121"/>
    </location>
</feature>
<evidence type="ECO:0000256" key="9">
    <source>
        <dbReference type="PROSITE-ProRule" id="PRU00282"/>
    </source>
</evidence>
<dbReference type="PANTHER" id="PTHR45624">
    <property type="entry name" value="MITOCHONDRIAL BASIC AMINO ACIDS TRANSPORTER-RELATED"/>
    <property type="match status" value="1"/>
</dbReference>
<evidence type="ECO:0000256" key="1">
    <source>
        <dbReference type="ARBA" id="ARBA00004225"/>
    </source>
</evidence>
<keyword evidence="8 9" id="KW-0472">Membrane</keyword>
<dbReference type="RefSeq" id="XP_024505597.1">
    <property type="nucleotide sequence ID" value="XM_024651973.1"/>
</dbReference>
<comment type="subcellular location">
    <subcellularLocation>
        <location evidence="1">Mitochondrion membrane</location>
        <topology evidence="1">Multi-pass membrane protein</topology>
    </subcellularLocation>
</comment>
<dbReference type="PROSITE" id="PS50920">
    <property type="entry name" value="SOLCAR"/>
    <property type="match status" value="3"/>
</dbReference>
<feature type="transmembrane region" description="Helical" evidence="11">
    <location>
        <begin position="6"/>
        <end position="27"/>
    </location>
</feature>
<dbReference type="InterPro" id="IPR050567">
    <property type="entry name" value="Mitochondrial_Carrier"/>
</dbReference>
<gene>
    <name evidence="12 14 15" type="ORF">SRAE_2000106600</name>
</gene>
<evidence type="ECO:0000313" key="15">
    <source>
        <dbReference type="WormBase" id="SRAE_2000106600"/>
    </source>
</evidence>
<proteinExistence type="inferred from homology"/>
<reference evidence="14" key="2">
    <citation type="submission" date="2020-12" db="UniProtKB">
        <authorList>
            <consortium name="WormBaseParasite"/>
        </authorList>
    </citation>
    <scope>IDENTIFICATION</scope>
</reference>
<evidence type="ECO:0000256" key="11">
    <source>
        <dbReference type="SAM" id="Phobius"/>
    </source>
</evidence>
<evidence type="ECO:0000256" key="4">
    <source>
        <dbReference type="ARBA" id="ARBA00022692"/>
    </source>
</evidence>
<protein>
    <submittedName>
        <fullName evidence="12 14">Mitochondrial carnitine/acylcarnitine carrier protein</fullName>
    </submittedName>
</protein>
<feature type="repeat" description="Solcar" evidence="9">
    <location>
        <begin position="104"/>
        <end position="183"/>
    </location>
</feature>
<evidence type="ECO:0000256" key="8">
    <source>
        <dbReference type="ARBA" id="ARBA00023136"/>
    </source>
</evidence>
<dbReference type="GeneID" id="36378761"/>
<evidence type="ECO:0000256" key="10">
    <source>
        <dbReference type="RuleBase" id="RU000488"/>
    </source>
</evidence>
<evidence type="ECO:0000256" key="2">
    <source>
        <dbReference type="ARBA" id="ARBA00006375"/>
    </source>
</evidence>
<feature type="repeat" description="Solcar" evidence="9">
    <location>
        <begin position="191"/>
        <end position="277"/>
    </location>
</feature>
<accession>A0A090L9H2</accession>
<dbReference type="GO" id="GO:0000064">
    <property type="term" value="F:L-ornithine transmembrane transporter activity"/>
    <property type="evidence" value="ECO:0007669"/>
    <property type="project" value="TreeGrafter"/>
</dbReference>
<keyword evidence="13" id="KW-1185">Reference proteome</keyword>
<keyword evidence="6 11" id="KW-1133">Transmembrane helix</keyword>
<evidence type="ECO:0000256" key="5">
    <source>
        <dbReference type="ARBA" id="ARBA00022737"/>
    </source>
</evidence>
<name>A0A090L9H2_STRRB</name>
<dbReference type="Gene3D" id="1.50.40.10">
    <property type="entry name" value="Mitochondrial carrier domain"/>
    <property type="match status" value="2"/>
</dbReference>
<dbReference type="CTD" id="36378761"/>
<evidence type="ECO:0000313" key="12">
    <source>
        <dbReference type="EMBL" id="CEF66397.1"/>
    </source>
</evidence>
<dbReference type="InterPro" id="IPR023395">
    <property type="entry name" value="MCP_dom_sf"/>
</dbReference>
<evidence type="ECO:0000313" key="14">
    <source>
        <dbReference type="WBParaSite" id="SRAE_2000106600.1"/>
    </source>
</evidence>
<evidence type="ECO:0000313" key="13">
    <source>
        <dbReference type="Proteomes" id="UP000035682"/>
    </source>
</evidence>
<dbReference type="WBParaSite" id="SRAE_2000106600.1">
    <property type="protein sequence ID" value="SRAE_2000106600.1"/>
    <property type="gene ID" value="WBGene00261267"/>
</dbReference>
<evidence type="ECO:0000256" key="3">
    <source>
        <dbReference type="ARBA" id="ARBA00022448"/>
    </source>
</evidence>
<dbReference type="InterPro" id="IPR018108">
    <property type="entry name" value="MCP_transmembrane"/>
</dbReference>
<dbReference type="OrthoDB" id="10266426at2759"/>
<keyword evidence="7" id="KW-0496">Mitochondrion</keyword>
<dbReference type="EMBL" id="LN609529">
    <property type="protein sequence ID" value="CEF66397.1"/>
    <property type="molecule type" value="Genomic_DNA"/>
</dbReference>
<dbReference type="AlphaFoldDB" id="A0A090L9H2"/>
<dbReference type="PANTHER" id="PTHR45624:SF12">
    <property type="entry name" value="MITOCHONDRIAL ORNITHINE TRANSPORTER 1"/>
    <property type="match status" value="1"/>
</dbReference>
<evidence type="ECO:0000256" key="6">
    <source>
        <dbReference type="ARBA" id="ARBA00022989"/>
    </source>
</evidence>